<dbReference type="OrthoDB" id="9763644at2"/>
<reference evidence="7" key="1">
    <citation type="submission" date="2017-11" db="EMBL/GenBank/DDBJ databases">
        <authorList>
            <person name="Zhu W."/>
        </authorList>
    </citation>
    <scope>NUCLEOTIDE SEQUENCE [LARGE SCALE GENOMIC DNA]</scope>
    <source>
        <strain evidence="7">CAU 1051</strain>
    </source>
</reference>
<sequence>MQTLIKSQIPQELMGRNQWVLWKLVDVIDKETGEKVIDGKTGRIKQTKVPFQLNGKKAASTDPSTWTSYDNVLNAVDNRQYSGIGYVLTKNDPYTVVDIDDCIIDGKTAPEAITIVQALNSYTEYSQSGNGIHIFVKGEKPGNRSKNPEKGIEIYSKSRFIVMTGNHVKGTPSVIEDRQNEINKMYSHYFPEKVNDKKPVSISEEMEDDEIISVILNSKKEDYKEKFKALYSGDWAPYYESQSEADQALCNYIAFYTQSFPQIDRIFSNSGLYRDKWQRNDYKTSTINNAIHGLNATFQNNKFQLHVKDGEETIEVDSSQFYYENTFLHHNFACYLVKEWNIICLDERLHIYENGKYVANDTYIKRLIVTIIPNLTVSKVREVMERLKLVSPQKEHSDPRYIGVKNGVYDIEENRLLNHSPEFVITNQINANYNPSARCSHIDDMLTLISDNDNEVMHLIKEMIGYTFYRKNVFEKAFLFKGEGGNGKSTLFAAISALLGEENITALSLSDLSERFNTGMLNGKLANIGDDIPYTSIRDTSSFKKLATGNTIKGEFKGETPFYFRSFAKLIFATNKIPRVYDNSQGLKDRLVIIPLNARIRNSKKQDPFFENKITTEEAKSYLLNVGLAALNGLLLRGKFVKPKAVQRMLNEFEITNNPVTEWLHEYYEDGKDIHYLPVASVYGDYEHFCLQNNYKYPLSKKALAVELSQHGYTTDRKYLDGKQVRVYLRNEEDLKKFQQEQSKLA</sequence>
<dbReference type="PROSITE" id="PS51206">
    <property type="entry name" value="SF3_HELICASE_1"/>
    <property type="match status" value="1"/>
</dbReference>
<keyword evidence="4" id="KW-0067">ATP-binding</keyword>
<dbReference type="InterPro" id="IPR051620">
    <property type="entry name" value="ORF904-like_C"/>
</dbReference>
<dbReference type="PANTHER" id="PTHR35372:SF2">
    <property type="entry name" value="SF3 HELICASE DOMAIN-CONTAINING PROTEIN"/>
    <property type="match status" value="1"/>
</dbReference>
<evidence type="ECO:0000256" key="3">
    <source>
        <dbReference type="ARBA" id="ARBA00022806"/>
    </source>
</evidence>
<dbReference type="EMBL" id="PIOD01000021">
    <property type="protein sequence ID" value="RDW15958.1"/>
    <property type="molecule type" value="Genomic_DNA"/>
</dbReference>
<dbReference type="Proteomes" id="UP000256520">
    <property type="component" value="Unassembled WGS sequence"/>
</dbReference>
<dbReference type="GO" id="GO:0005524">
    <property type="term" value="F:ATP binding"/>
    <property type="evidence" value="ECO:0007669"/>
    <property type="project" value="UniProtKB-KW"/>
</dbReference>
<dbReference type="InterPro" id="IPR054468">
    <property type="entry name" value="NrSPol-like_HBD"/>
</dbReference>
<gene>
    <name evidence="6" type="ORF">CWR45_15800</name>
</gene>
<protein>
    <recommendedName>
        <fullName evidence="5">SF3 helicase domain-containing protein</fullName>
    </recommendedName>
</protein>
<dbReference type="InterPro" id="IPR006500">
    <property type="entry name" value="Helicase_put_C_phage/plasmid"/>
</dbReference>
<feature type="domain" description="SF3 helicase" evidence="5">
    <location>
        <begin position="455"/>
        <end position="609"/>
    </location>
</feature>
<organism evidence="6 7">
    <name type="scientific">Oceanobacillus chungangensis</name>
    <dbReference type="NCBI Taxonomy" id="1229152"/>
    <lineage>
        <taxon>Bacteria</taxon>
        <taxon>Bacillati</taxon>
        <taxon>Bacillota</taxon>
        <taxon>Bacilli</taxon>
        <taxon>Bacillales</taxon>
        <taxon>Bacillaceae</taxon>
        <taxon>Oceanobacillus</taxon>
    </lineage>
</organism>
<dbReference type="NCBIfam" id="TIGR01613">
    <property type="entry name" value="primase_Cterm"/>
    <property type="match status" value="1"/>
</dbReference>
<accession>A0A3D8PL45</accession>
<keyword evidence="3" id="KW-0347">Helicase</keyword>
<evidence type="ECO:0000256" key="2">
    <source>
        <dbReference type="ARBA" id="ARBA00022801"/>
    </source>
</evidence>
<dbReference type="GO" id="GO:0016787">
    <property type="term" value="F:hydrolase activity"/>
    <property type="evidence" value="ECO:0007669"/>
    <property type="project" value="UniProtKB-KW"/>
</dbReference>
<evidence type="ECO:0000259" key="5">
    <source>
        <dbReference type="PROSITE" id="PS51206"/>
    </source>
</evidence>
<evidence type="ECO:0000313" key="6">
    <source>
        <dbReference type="EMBL" id="RDW15958.1"/>
    </source>
</evidence>
<dbReference type="Pfam" id="PF03288">
    <property type="entry name" value="Pox_D5"/>
    <property type="match status" value="1"/>
</dbReference>
<evidence type="ECO:0000256" key="4">
    <source>
        <dbReference type="ARBA" id="ARBA00022840"/>
    </source>
</evidence>
<dbReference type="GO" id="GO:0004386">
    <property type="term" value="F:helicase activity"/>
    <property type="evidence" value="ECO:0007669"/>
    <property type="project" value="UniProtKB-KW"/>
</dbReference>
<keyword evidence="1" id="KW-0547">Nucleotide-binding</keyword>
<dbReference type="Pfam" id="PF19263">
    <property type="entry name" value="DUF5906"/>
    <property type="match status" value="1"/>
</dbReference>
<dbReference type="SMART" id="SM00885">
    <property type="entry name" value="D5_N"/>
    <property type="match status" value="1"/>
</dbReference>
<dbReference type="InterPro" id="IPR045455">
    <property type="entry name" value="NrS-1_pol-like_helicase"/>
</dbReference>
<dbReference type="InterPro" id="IPR014818">
    <property type="entry name" value="Phage/plasmid_primase_P4_C"/>
</dbReference>
<keyword evidence="2" id="KW-0378">Hydrolase</keyword>
<dbReference type="Pfam" id="PF08706">
    <property type="entry name" value="D5_N"/>
    <property type="match status" value="1"/>
</dbReference>
<comment type="caution">
    <text evidence="6">The sequence shown here is derived from an EMBL/GenBank/DDBJ whole genome shotgun (WGS) entry which is preliminary data.</text>
</comment>
<dbReference type="InterPro" id="IPR027417">
    <property type="entry name" value="P-loop_NTPase"/>
</dbReference>
<dbReference type="Pfam" id="PF22763">
    <property type="entry name" value="NrS1-1_pol-like_HBD"/>
    <property type="match status" value="1"/>
</dbReference>
<dbReference type="InterPro" id="IPR004968">
    <property type="entry name" value="DNA_primase/NTPase_C"/>
</dbReference>
<dbReference type="Gene3D" id="3.40.50.300">
    <property type="entry name" value="P-loop containing nucleotide triphosphate hydrolases"/>
    <property type="match status" value="1"/>
</dbReference>
<evidence type="ECO:0000256" key="1">
    <source>
        <dbReference type="ARBA" id="ARBA00022741"/>
    </source>
</evidence>
<dbReference type="AlphaFoldDB" id="A0A3D8PL45"/>
<dbReference type="InterPro" id="IPR014015">
    <property type="entry name" value="Helicase_SF3_DNA-vir"/>
</dbReference>
<dbReference type="RefSeq" id="WP_115750837.1">
    <property type="nucleotide sequence ID" value="NZ_PIOD01000021.1"/>
</dbReference>
<name>A0A3D8PL45_9BACI</name>
<keyword evidence="7" id="KW-1185">Reference proteome</keyword>
<dbReference type="PANTHER" id="PTHR35372">
    <property type="entry name" value="ATP BINDING PROTEIN-RELATED"/>
    <property type="match status" value="1"/>
</dbReference>
<proteinExistence type="predicted"/>
<evidence type="ECO:0000313" key="7">
    <source>
        <dbReference type="Proteomes" id="UP000256520"/>
    </source>
</evidence>
<dbReference type="SUPFAM" id="SSF52540">
    <property type="entry name" value="P-loop containing nucleoside triphosphate hydrolases"/>
    <property type="match status" value="1"/>
</dbReference>